<gene>
    <name evidence="2" type="ORF">JMN32_14575</name>
</gene>
<evidence type="ECO:0000313" key="3">
    <source>
        <dbReference type="Proteomes" id="UP000614216"/>
    </source>
</evidence>
<keyword evidence="3" id="KW-1185">Reference proteome</keyword>
<reference evidence="2" key="1">
    <citation type="submission" date="2021-01" db="EMBL/GenBank/DDBJ databases">
        <title>Fulvivirga kasyanovii gen. nov., sp nov., a novel member of the phylum Bacteroidetes isolated from seawater in a mussel farm.</title>
        <authorList>
            <person name="Zhao L.-H."/>
            <person name="Wang Z.-J."/>
        </authorList>
    </citation>
    <scope>NUCLEOTIDE SEQUENCE</scope>
    <source>
        <strain evidence="2">29W222</strain>
    </source>
</reference>
<dbReference type="Proteomes" id="UP000614216">
    <property type="component" value="Unassembled WGS sequence"/>
</dbReference>
<name>A0A937G046_9BACT</name>
<dbReference type="Gene3D" id="3.40.30.10">
    <property type="entry name" value="Glutaredoxin"/>
    <property type="match status" value="1"/>
</dbReference>
<feature type="signal peptide" evidence="1">
    <location>
        <begin position="1"/>
        <end position="21"/>
    </location>
</feature>
<dbReference type="InterPro" id="IPR036249">
    <property type="entry name" value="Thioredoxin-like_sf"/>
</dbReference>
<dbReference type="EMBL" id="JAEUGD010000043">
    <property type="protein sequence ID" value="MBL6447540.1"/>
    <property type="molecule type" value="Genomic_DNA"/>
</dbReference>
<feature type="chain" id="PRO_5038096079" description="ATP10 protein" evidence="1">
    <location>
        <begin position="22"/>
        <end position="182"/>
    </location>
</feature>
<dbReference type="RefSeq" id="WP_202857072.1">
    <property type="nucleotide sequence ID" value="NZ_JAEUGD010000043.1"/>
</dbReference>
<comment type="caution">
    <text evidence="2">The sequence shown here is derived from an EMBL/GenBank/DDBJ whole genome shotgun (WGS) entry which is preliminary data.</text>
</comment>
<protein>
    <recommendedName>
        <fullName evidence="4">ATP10 protein</fullName>
    </recommendedName>
</protein>
<sequence length="182" mass="20459">MKLKLAILSLLSLALFYTADAQVVGNSFPALEAETVEDAVVNLPEDTKGKYTLLGMAYSKKSEDDLNTWFSPVYNKFIRENTGLFASFAYDVNVYFIPMFTGVNAAATGTAKNKAMKNIDAKLLPYILFYKGKLKPYKDSLEFEKRDVPYFFVLDKVGKVIYATSGGYSEKKMSEIEELIEE</sequence>
<proteinExistence type="predicted"/>
<evidence type="ECO:0000256" key="1">
    <source>
        <dbReference type="SAM" id="SignalP"/>
    </source>
</evidence>
<accession>A0A937G046</accession>
<evidence type="ECO:0008006" key="4">
    <source>
        <dbReference type="Google" id="ProtNLM"/>
    </source>
</evidence>
<dbReference type="AlphaFoldDB" id="A0A937G046"/>
<evidence type="ECO:0000313" key="2">
    <source>
        <dbReference type="EMBL" id="MBL6447540.1"/>
    </source>
</evidence>
<dbReference type="SUPFAM" id="SSF52833">
    <property type="entry name" value="Thioredoxin-like"/>
    <property type="match status" value="1"/>
</dbReference>
<keyword evidence="1" id="KW-0732">Signal</keyword>
<organism evidence="2 3">
    <name type="scientific">Fulvivirga marina</name>
    <dbReference type="NCBI Taxonomy" id="2494733"/>
    <lineage>
        <taxon>Bacteria</taxon>
        <taxon>Pseudomonadati</taxon>
        <taxon>Bacteroidota</taxon>
        <taxon>Cytophagia</taxon>
        <taxon>Cytophagales</taxon>
        <taxon>Fulvivirgaceae</taxon>
        <taxon>Fulvivirga</taxon>
    </lineage>
</organism>